<dbReference type="FunFam" id="3.40.50.300:FF:001091">
    <property type="entry name" value="Probable disease resistance protein At1g61300"/>
    <property type="match status" value="1"/>
</dbReference>
<evidence type="ECO:0000256" key="6">
    <source>
        <dbReference type="ARBA" id="ARBA00022821"/>
    </source>
</evidence>
<evidence type="ECO:0000256" key="10">
    <source>
        <dbReference type="SAM" id="MobiDB-lite"/>
    </source>
</evidence>
<evidence type="ECO:0000259" key="11">
    <source>
        <dbReference type="PROSITE" id="PS50808"/>
    </source>
</evidence>
<feature type="domain" description="BED-type" evidence="11">
    <location>
        <begin position="3"/>
        <end position="57"/>
    </location>
</feature>
<dbReference type="GO" id="GO:0051707">
    <property type="term" value="P:response to other organism"/>
    <property type="evidence" value="ECO:0007669"/>
    <property type="project" value="UniProtKB-ARBA"/>
</dbReference>
<keyword evidence="4" id="KW-0547">Nucleotide-binding</keyword>
<dbReference type="Gene3D" id="1.20.5.4130">
    <property type="match status" value="1"/>
</dbReference>
<dbReference type="FunFam" id="1.10.10.10:FF:000322">
    <property type="entry name" value="Probable disease resistance protein At1g63360"/>
    <property type="match status" value="1"/>
</dbReference>
<feature type="region of interest" description="Disordered" evidence="10">
    <location>
        <begin position="71"/>
        <end position="103"/>
    </location>
</feature>
<dbReference type="InterPro" id="IPR027417">
    <property type="entry name" value="P-loop_NTPase"/>
</dbReference>
<dbReference type="AlphaFoldDB" id="A0A2N9HZA3"/>
<keyword evidence="2" id="KW-0479">Metal-binding</keyword>
<dbReference type="InterPro" id="IPR002182">
    <property type="entry name" value="NB-ARC"/>
</dbReference>
<dbReference type="GO" id="GO:0005524">
    <property type="term" value="F:ATP binding"/>
    <property type="evidence" value="ECO:0007669"/>
    <property type="project" value="UniProtKB-KW"/>
</dbReference>
<evidence type="ECO:0000313" key="12">
    <source>
        <dbReference type="EMBL" id="SPD17059.1"/>
    </source>
</evidence>
<evidence type="ECO:0000256" key="1">
    <source>
        <dbReference type="ARBA" id="ARBA00022614"/>
    </source>
</evidence>
<evidence type="ECO:0000256" key="8">
    <source>
        <dbReference type="ARBA" id="ARBA00022840"/>
    </source>
</evidence>
<keyword evidence="8" id="KW-0067">ATP-binding</keyword>
<dbReference type="InterPro" id="IPR003656">
    <property type="entry name" value="Znf_BED"/>
</dbReference>
<sequence length="1155" mass="130931">MGRKKDQFWKHVEKLNGRFKCEFCNNEFPGGASRIKSHLAGVKGHDIAICKNVPRDVQEEAYLAIGGPSKKLKISSTSSDAKDSKTSSTSMSKTTKGKAVTQSNEERSGEIVLNVVVVDGLVDKLRSFAAEHMNINSTQGFREELIKLLLSLTEIQVVLHDAEKRLVSNESVTIWLPKLRDVAYDIDDMLYEVRTSFSLSNTNKENIIKTINQSLDRIKNGFGLGSMDLIPNISLDREIDSFLNDLVDVGRGCDVSNIVRLLTSASNQQISILPIVGMPGIGKTTLTKIVYNHARIRKHFDVLAWVRVTKSFNVERILSEILKSLGGGHLIWSKYGNTTVQELQNRLWSKKYLLVLDDVWNEDHDEWDTLRSHLSEVTSNTGNNIIVTTHSDKVAKLMGTLDLYYLEKLSKDECWSIFEKIAFANERIPRTPDLEAIGREIAKKCGGLPLAARVLGGTTYFKDDKSEWLSIQDNKLWDLLDDDNNGVFPILKLGFDYLPTSLKQCFAYCAIFPKDYNMEKDELIQHWMAEGFLEPFRESCAVMEDIGNMYFNILLANTFFQDARKDTYGNIISCKMNDLMYDFALSISKFEIQILEGGSMNDINHVRRLVVRSDGKAVPEIPILEDGFTKLHTLVSEDADFGNMLSNFKCLRVLKLFGNIITELPDSIGQLIHLRLLYVADTNIIALPKSLTKLYNLQTLRIKNCNLLKELPKDLSNLINLRHIYIDHKFINGTPKDIGQLISLQTLPFFTVNPDAGCSLEELGHLNQLSRELDIYNLEHVRDNVEAKSANLAKNAKIYKLGFHWGVDVYRAWNGYNNDEEVLEGLQPHQNLKSLTIEGYKGKKFPSWMLTGRDARDGLSLFDNLIEITLITCNKCEEVPTLGHLPRLKVLEINEMDNVRCIGTKFYSDGNNRNALFPTLRRLKLSSMINLVKWKNAKELTTATCEVFPCLEELIIEGCAKLTSAPCHFPSLKKLEIRGICSKAFENISNKLTTLTSLVIRSIDWAKILYVSSNVENTGMPKLEAYLRGVTRILEDIKVEDLYLNGWAKLNSLPDQFQRFTALKDLSISNFDGMEALPEWLGKLSSLQKLSLLRCQKLMYLPTAQAMRRLTYLRICSCPILEARCAEGSDTAERYNIAHIPTIIIGFIDTYNRFH</sequence>
<dbReference type="GO" id="GO:0008270">
    <property type="term" value="F:zinc ion binding"/>
    <property type="evidence" value="ECO:0007669"/>
    <property type="project" value="UniProtKB-KW"/>
</dbReference>
<dbReference type="InterPro" id="IPR042197">
    <property type="entry name" value="Apaf_helical"/>
</dbReference>
<keyword evidence="7" id="KW-0862">Zinc</keyword>
<gene>
    <name evidence="12" type="ORF">FSB_LOCUS44941</name>
</gene>
<dbReference type="InterPro" id="IPR056789">
    <property type="entry name" value="LRR_R13L1-DRL21"/>
</dbReference>
<dbReference type="Pfam" id="PF23559">
    <property type="entry name" value="WHD_DRP"/>
    <property type="match status" value="1"/>
</dbReference>
<organism evidence="12">
    <name type="scientific">Fagus sylvatica</name>
    <name type="common">Beechnut</name>
    <dbReference type="NCBI Taxonomy" id="28930"/>
    <lineage>
        <taxon>Eukaryota</taxon>
        <taxon>Viridiplantae</taxon>
        <taxon>Streptophyta</taxon>
        <taxon>Embryophyta</taxon>
        <taxon>Tracheophyta</taxon>
        <taxon>Spermatophyta</taxon>
        <taxon>Magnoliopsida</taxon>
        <taxon>eudicotyledons</taxon>
        <taxon>Gunneridae</taxon>
        <taxon>Pentapetalae</taxon>
        <taxon>rosids</taxon>
        <taxon>fabids</taxon>
        <taxon>Fagales</taxon>
        <taxon>Fagaceae</taxon>
        <taxon>Fagus</taxon>
    </lineage>
</organism>
<dbReference type="InterPro" id="IPR058922">
    <property type="entry name" value="WHD_DRP"/>
</dbReference>
<dbReference type="InterPro" id="IPR036388">
    <property type="entry name" value="WH-like_DNA-bd_sf"/>
</dbReference>
<proteinExistence type="predicted"/>
<dbReference type="Gene3D" id="1.10.8.430">
    <property type="entry name" value="Helical domain of apoptotic protease-activating factors"/>
    <property type="match status" value="1"/>
</dbReference>
<keyword evidence="1" id="KW-0433">Leucine-rich repeat</keyword>
<dbReference type="Pfam" id="PF00931">
    <property type="entry name" value="NB-ARC"/>
    <property type="match status" value="1"/>
</dbReference>
<dbReference type="Gene3D" id="3.80.10.10">
    <property type="entry name" value="Ribonuclease Inhibitor"/>
    <property type="match status" value="2"/>
</dbReference>
<dbReference type="SUPFAM" id="SSF52058">
    <property type="entry name" value="L domain-like"/>
    <property type="match status" value="2"/>
</dbReference>
<keyword evidence="3" id="KW-0677">Repeat</keyword>
<reference evidence="12" key="1">
    <citation type="submission" date="2018-02" db="EMBL/GenBank/DDBJ databases">
        <authorList>
            <person name="Cohen D.B."/>
            <person name="Kent A.D."/>
        </authorList>
    </citation>
    <scope>NUCLEOTIDE SEQUENCE</scope>
</reference>
<accession>A0A2N9HZA3</accession>
<dbReference type="EMBL" id="OIVN01004388">
    <property type="protein sequence ID" value="SPD17059.1"/>
    <property type="molecule type" value="Genomic_DNA"/>
</dbReference>
<evidence type="ECO:0000256" key="5">
    <source>
        <dbReference type="ARBA" id="ARBA00022771"/>
    </source>
</evidence>
<protein>
    <recommendedName>
        <fullName evidence="11">BED-type domain-containing protein</fullName>
    </recommendedName>
</protein>
<keyword evidence="6" id="KW-0611">Plant defense</keyword>
<dbReference type="Gene3D" id="3.40.50.300">
    <property type="entry name" value="P-loop containing nucleotide triphosphate hydrolases"/>
    <property type="match status" value="1"/>
</dbReference>
<dbReference type="GO" id="GO:0003677">
    <property type="term" value="F:DNA binding"/>
    <property type="evidence" value="ECO:0007669"/>
    <property type="project" value="InterPro"/>
</dbReference>
<evidence type="ECO:0000256" key="2">
    <source>
        <dbReference type="ARBA" id="ARBA00022723"/>
    </source>
</evidence>
<dbReference type="GO" id="GO:0006952">
    <property type="term" value="P:defense response"/>
    <property type="evidence" value="ECO:0007669"/>
    <property type="project" value="UniProtKB-KW"/>
</dbReference>
<evidence type="ECO:0000256" key="7">
    <source>
        <dbReference type="ARBA" id="ARBA00022833"/>
    </source>
</evidence>
<dbReference type="PRINTS" id="PR00364">
    <property type="entry name" value="DISEASERSIST"/>
</dbReference>
<dbReference type="InterPro" id="IPR041118">
    <property type="entry name" value="Rx_N"/>
</dbReference>
<dbReference type="SUPFAM" id="SSF52540">
    <property type="entry name" value="P-loop containing nucleoside triphosphate hydrolases"/>
    <property type="match status" value="1"/>
</dbReference>
<dbReference type="InterPro" id="IPR032675">
    <property type="entry name" value="LRR_dom_sf"/>
</dbReference>
<dbReference type="Gene3D" id="1.10.10.10">
    <property type="entry name" value="Winged helix-like DNA-binding domain superfamily/Winged helix DNA-binding domain"/>
    <property type="match status" value="1"/>
</dbReference>
<evidence type="ECO:0000256" key="3">
    <source>
        <dbReference type="ARBA" id="ARBA00022737"/>
    </source>
</evidence>
<dbReference type="PROSITE" id="PS50808">
    <property type="entry name" value="ZF_BED"/>
    <property type="match status" value="1"/>
</dbReference>
<feature type="compositionally biased region" description="Low complexity" evidence="10">
    <location>
        <begin position="86"/>
        <end position="99"/>
    </location>
</feature>
<evidence type="ECO:0000256" key="4">
    <source>
        <dbReference type="ARBA" id="ARBA00022741"/>
    </source>
</evidence>
<dbReference type="GO" id="GO:0043531">
    <property type="term" value="F:ADP binding"/>
    <property type="evidence" value="ECO:0007669"/>
    <property type="project" value="InterPro"/>
</dbReference>
<dbReference type="PANTHER" id="PTHR36766:SF70">
    <property type="entry name" value="DISEASE RESISTANCE PROTEIN RGA4"/>
    <property type="match status" value="1"/>
</dbReference>
<dbReference type="PANTHER" id="PTHR36766">
    <property type="entry name" value="PLANT BROAD-SPECTRUM MILDEW RESISTANCE PROTEIN RPW8"/>
    <property type="match status" value="1"/>
</dbReference>
<dbReference type="Pfam" id="PF25019">
    <property type="entry name" value="LRR_R13L1-DRL21"/>
    <property type="match status" value="2"/>
</dbReference>
<name>A0A2N9HZA3_FAGSY</name>
<dbReference type="Pfam" id="PF18052">
    <property type="entry name" value="Rx_N"/>
    <property type="match status" value="1"/>
</dbReference>
<evidence type="ECO:0000256" key="9">
    <source>
        <dbReference type="PROSITE-ProRule" id="PRU00027"/>
    </source>
</evidence>
<keyword evidence="5 9" id="KW-0863">Zinc-finger</keyword>